<protein>
    <recommendedName>
        <fullName evidence="6">FecR family protein</fullName>
    </recommendedName>
</protein>
<gene>
    <name evidence="4" type="ORF">PSM36_1107</name>
</gene>
<proteinExistence type="predicted"/>
<dbReference type="RefSeq" id="WP_076929524.1">
    <property type="nucleotide sequence ID" value="NZ_LT605205.1"/>
</dbReference>
<organism evidence="4 5">
    <name type="scientific">Proteiniphilum saccharofermentans</name>
    <dbReference type="NCBI Taxonomy" id="1642647"/>
    <lineage>
        <taxon>Bacteria</taxon>
        <taxon>Pseudomonadati</taxon>
        <taxon>Bacteroidota</taxon>
        <taxon>Bacteroidia</taxon>
        <taxon>Bacteroidales</taxon>
        <taxon>Dysgonomonadaceae</taxon>
        <taxon>Proteiniphilum</taxon>
    </lineage>
</organism>
<dbReference type="PANTHER" id="PTHR30273:SF2">
    <property type="entry name" value="PROTEIN FECR"/>
    <property type="match status" value="1"/>
</dbReference>
<keyword evidence="1" id="KW-0472">Membrane</keyword>
<dbReference type="GO" id="GO:0016989">
    <property type="term" value="F:sigma factor antagonist activity"/>
    <property type="evidence" value="ECO:0007669"/>
    <property type="project" value="TreeGrafter"/>
</dbReference>
<dbReference type="KEGG" id="psac:PSM36_1107"/>
<accession>A0A1R3T1K2</accession>
<dbReference type="Pfam" id="PF16344">
    <property type="entry name" value="FecR_C"/>
    <property type="match status" value="1"/>
</dbReference>
<dbReference type="EMBL" id="LT605205">
    <property type="protein sequence ID" value="SCD19932.1"/>
    <property type="molecule type" value="Genomic_DNA"/>
</dbReference>
<keyword evidence="1" id="KW-1133">Transmembrane helix</keyword>
<sequence>MKVPYEQIAAYLSGKALPWEKAEVDEWLAESAEHRSLFRSLEKEWSFLKEGTPLSLPDKEQVWTKIRGMIDFPVTTALYSKQILIKYISLTACIALLFGVALSLLFNSGRGESTQFTAYAPLGEKAQLTLPDSSRVWLNSGSTLTYFTQSRQRRVHLQGEAFFEVTKDPRKVFIVQSGDVSVQVHGTSFNVSAYDTDPDIAVSLESGLVSLFNNKNGVVLAQLQPNQMGRVSKADLSCSIVADDTGITKLWTNNILKVYDNNIYEVVKKLERWYGVDITLENANPDSRYTFVVKTESMKELLGLLNKMTPIAYKIEGKEVTIRLR</sequence>
<dbReference type="Proteomes" id="UP000187464">
    <property type="component" value="Chromosome I"/>
</dbReference>
<name>A0A1R3T1K2_9BACT</name>
<dbReference type="InterPro" id="IPR012373">
    <property type="entry name" value="Ferrdict_sens_TM"/>
</dbReference>
<dbReference type="PANTHER" id="PTHR30273">
    <property type="entry name" value="PERIPLASMIC SIGNAL SENSOR AND SIGMA FACTOR ACTIVATOR FECR-RELATED"/>
    <property type="match status" value="1"/>
</dbReference>
<evidence type="ECO:0000313" key="5">
    <source>
        <dbReference type="Proteomes" id="UP000187464"/>
    </source>
</evidence>
<evidence type="ECO:0000259" key="2">
    <source>
        <dbReference type="Pfam" id="PF04773"/>
    </source>
</evidence>
<dbReference type="Gene3D" id="3.55.50.30">
    <property type="match status" value="1"/>
</dbReference>
<dbReference type="AlphaFoldDB" id="A0A1R3T1K2"/>
<feature type="domain" description="Protein FecR C-terminal" evidence="3">
    <location>
        <begin position="260"/>
        <end position="322"/>
    </location>
</feature>
<reference evidence="4 5" key="1">
    <citation type="submission" date="2016-08" db="EMBL/GenBank/DDBJ databases">
        <authorList>
            <person name="Seilhamer J.J."/>
        </authorList>
    </citation>
    <scope>NUCLEOTIDE SEQUENCE [LARGE SCALE GENOMIC DNA]</scope>
    <source>
        <strain evidence="4">M3/6</strain>
    </source>
</reference>
<evidence type="ECO:0000313" key="4">
    <source>
        <dbReference type="EMBL" id="SCD19932.1"/>
    </source>
</evidence>
<evidence type="ECO:0008006" key="6">
    <source>
        <dbReference type="Google" id="ProtNLM"/>
    </source>
</evidence>
<evidence type="ECO:0000259" key="3">
    <source>
        <dbReference type="Pfam" id="PF16344"/>
    </source>
</evidence>
<dbReference type="InterPro" id="IPR032508">
    <property type="entry name" value="FecR_C"/>
</dbReference>
<feature type="transmembrane region" description="Helical" evidence="1">
    <location>
        <begin position="87"/>
        <end position="106"/>
    </location>
</feature>
<keyword evidence="1" id="KW-0812">Transmembrane</keyword>
<evidence type="ECO:0000256" key="1">
    <source>
        <dbReference type="SAM" id="Phobius"/>
    </source>
</evidence>
<dbReference type="PIRSF" id="PIRSF018266">
    <property type="entry name" value="FecR"/>
    <property type="match status" value="1"/>
</dbReference>
<keyword evidence="5" id="KW-1185">Reference proteome</keyword>
<dbReference type="STRING" id="1642647.PSM36_1107"/>
<feature type="domain" description="FecR protein" evidence="2">
    <location>
        <begin position="123"/>
        <end position="209"/>
    </location>
</feature>
<dbReference type="Pfam" id="PF04773">
    <property type="entry name" value="FecR"/>
    <property type="match status" value="1"/>
</dbReference>
<dbReference type="Gene3D" id="2.60.120.1440">
    <property type="match status" value="1"/>
</dbReference>
<dbReference type="InterPro" id="IPR006860">
    <property type="entry name" value="FecR"/>
</dbReference>